<gene>
    <name evidence="2" type="ORF">PILCRDRAFT_810943</name>
</gene>
<reference evidence="2 3" key="1">
    <citation type="submission" date="2014-04" db="EMBL/GenBank/DDBJ databases">
        <authorList>
            <consortium name="DOE Joint Genome Institute"/>
            <person name="Kuo A."/>
            <person name="Tarkka M."/>
            <person name="Buscot F."/>
            <person name="Kohler A."/>
            <person name="Nagy L.G."/>
            <person name="Floudas D."/>
            <person name="Copeland A."/>
            <person name="Barry K.W."/>
            <person name="Cichocki N."/>
            <person name="Veneault-Fourrey C."/>
            <person name="LaButti K."/>
            <person name="Lindquist E.A."/>
            <person name="Lipzen A."/>
            <person name="Lundell T."/>
            <person name="Morin E."/>
            <person name="Murat C."/>
            <person name="Sun H."/>
            <person name="Tunlid A."/>
            <person name="Henrissat B."/>
            <person name="Grigoriev I.V."/>
            <person name="Hibbett D.S."/>
            <person name="Martin F."/>
            <person name="Nordberg H.P."/>
            <person name="Cantor M.N."/>
            <person name="Hua S.X."/>
        </authorList>
    </citation>
    <scope>NUCLEOTIDE SEQUENCE [LARGE SCALE GENOMIC DNA]</scope>
    <source>
        <strain evidence="2 3">F 1598</strain>
    </source>
</reference>
<evidence type="ECO:0000313" key="2">
    <source>
        <dbReference type="EMBL" id="KIM91661.1"/>
    </source>
</evidence>
<dbReference type="HOGENOM" id="CLU_2513427_0_0_1"/>
<protein>
    <submittedName>
        <fullName evidence="2">Uncharacterized protein</fullName>
    </submittedName>
</protein>
<reference evidence="3" key="2">
    <citation type="submission" date="2015-01" db="EMBL/GenBank/DDBJ databases">
        <title>Evolutionary Origins and Diversification of the Mycorrhizal Mutualists.</title>
        <authorList>
            <consortium name="DOE Joint Genome Institute"/>
            <consortium name="Mycorrhizal Genomics Consortium"/>
            <person name="Kohler A."/>
            <person name="Kuo A."/>
            <person name="Nagy L.G."/>
            <person name="Floudas D."/>
            <person name="Copeland A."/>
            <person name="Barry K.W."/>
            <person name="Cichocki N."/>
            <person name="Veneault-Fourrey C."/>
            <person name="LaButti K."/>
            <person name="Lindquist E.A."/>
            <person name="Lipzen A."/>
            <person name="Lundell T."/>
            <person name="Morin E."/>
            <person name="Murat C."/>
            <person name="Riley R."/>
            <person name="Ohm R."/>
            <person name="Sun H."/>
            <person name="Tunlid A."/>
            <person name="Henrissat B."/>
            <person name="Grigoriev I.V."/>
            <person name="Hibbett D.S."/>
            <person name="Martin F."/>
        </authorList>
    </citation>
    <scope>NUCLEOTIDE SEQUENCE [LARGE SCALE GENOMIC DNA]</scope>
    <source>
        <strain evidence="3">F 1598</strain>
    </source>
</reference>
<sequence length="85" mass="9454">MATAQPRAARRLGTRYSPIQQLDRENKLDQDDPRIPISPPNEHPFGIDADIPTAAPVRVADLRITLSFNYVSIIDAVKSDDEKLA</sequence>
<accession>A0A0C3GMC6</accession>
<keyword evidence="3" id="KW-1185">Reference proteome</keyword>
<feature type="compositionally biased region" description="Basic and acidic residues" evidence="1">
    <location>
        <begin position="22"/>
        <end position="34"/>
    </location>
</feature>
<proteinExistence type="predicted"/>
<dbReference type="InParanoid" id="A0A0C3GMC6"/>
<organism evidence="2 3">
    <name type="scientific">Piloderma croceum (strain F 1598)</name>
    <dbReference type="NCBI Taxonomy" id="765440"/>
    <lineage>
        <taxon>Eukaryota</taxon>
        <taxon>Fungi</taxon>
        <taxon>Dikarya</taxon>
        <taxon>Basidiomycota</taxon>
        <taxon>Agaricomycotina</taxon>
        <taxon>Agaricomycetes</taxon>
        <taxon>Agaricomycetidae</taxon>
        <taxon>Atheliales</taxon>
        <taxon>Atheliaceae</taxon>
        <taxon>Piloderma</taxon>
    </lineage>
</organism>
<dbReference type="Proteomes" id="UP000054166">
    <property type="component" value="Unassembled WGS sequence"/>
</dbReference>
<dbReference type="EMBL" id="KN832971">
    <property type="protein sequence ID" value="KIM91661.1"/>
    <property type="molecule type" value="Genomic_DNA"/>
</dbReference>
<evidence type="ECO:0000256" key="1">
    <source>
        <dbReference type="SAM" id="MobiDB-lite"/>
    </source>
</evidence>
<name>A0A0C3GMC6_PILCF</name>
<dbReference type="AlphaFoldDB" id="A0A0C3GMC6"/>
<feature type="region of interest" description="Disordered" evidence="1">
    <location>
        <begin position="1"/>
        <end position="49"/>
    </location>
</feature>
<evidence type="ECO:0000313" key="3">
    <source>
        <dbReference type="Proteomes" id="UP000054166"/>
    </source>
</evidence>